<proteinExistence type="predicted"/>
<dbReference type="Proteomes" id="UP000663844">
    <property type="component" value="Unassembled WGS sequence"/>
</dbReference>
<name>A0A820GIS0_9BILA</name>
<protein>
    <submittedName>
        <fullName evidence="1">Uncharacterized protein</fullName>
    </submittedName>
</protein>
<reference evidence="1" key="1">
    <citation type="submission" date="2021-02" db="EMBL/GenBank/DDBJ databases">
        <authorList>
            <person name="Nowell W R."/>
        </authorList>
    </citation>
    <scope>NUCLEOTIDE SEQUENCE</scope>
</reference>
<evidence type="ECO:0000313" key="1">
    <source>
        <dbReference type="EMBL" id="CAF4276076.1"/>
    </source>
</evidence>
<feature type="non-terminal residue" evidence="1">
    <location>
        <position position="1"/>
    </location>
</feature>
<dbReference type="EMBL" id="CAJOAZ010014109">
    <property type="protein sequence ID" value="CAF4276076.1"/>
    <property type="molecule type" value="Genomic_DNA"/>
</dbReference>
<gene>
    <name evidence="1" type="ORF">OXD698_LOCUS44787</name>
</gene>
<organism evidence="1 2">
    <name type="scientific">Adineta steineri</name>
    <dbReference type="NCBI Taxonomy" id="433720"/>
    <lineage>
        <taxon>Eukaryota</taxon>
        <taxon>Metazoa</taxon>
        <taxon>Spiralia</taxon>
        <taxon>Gnathifera</taxon>
        <taxon>Rotifera</taxon>
        <taxon>Eurotatoria</taxon>
        <taxon>Bdelloidea</taxon>
        <taxon>Adinetida</taxon>
        <taxon>Adinetidae</taxon>
        <taxon>Adineta</taxon>
    </lineage>
</organism>
<sequence>ENVANGSLVYNLRRHLAIQHSIELGINTSSYRREKHGSQQIPPINTAHRAEIDKYPIKPYDKNALVNDDNGDEYIVIDDDVEEEKVGRC</sequence>
<dbReference type="AlphaFoldDB" id="A0A820GIS0"/>
<evidence type="ECO:0000313" key="2">
    <source>
        <dbReference type="Proteomes" id="UP000663844"/>
    </source>
</evidence>
<accession>A0A820GIS0</accession>
<comment type="caution">
    <text evidence="1">The sequence shown here is derived from an EMBL/GenBank/DDBJ whole genome shotgun (WGS) entry which is preliminary data.</text>
</comment>